<feature type="binding site" evidence="7">
    <location>
        <position position="198"/>
    </location>
    <ligand>
        <name>Zn(2+)</name>
        <dbReference type="ChEBI" id="CHEBI:29105"/>
    </ligand>
</feature>
<proteinExistence type="inferred from homology"/>
<dbReference type="STRING" id="336831.WG68_00755"/>
<dbReference type="Pfam" id="PF04962">
    <property type="entry name" value="KduI"/>
    <property type="match status" value="1"/>
</dbReference>
<gene>
    <name evidence="7" type="primary">kduI</name>
    <name evidence="8" type="ORF">WG68_00755</name>
</gene>
<dbReference type="InterPro" id="IPR021120">
    <property type="entry name" value="KduI/IolB_isomerase"/>
</dbReference>
<dbReference type="UniPathway" id="UPA00545">
    <property type="reaction ID" value="UER00826"/>
</dbReference>
<name>A0A0M2V9V1_9GAMM</name>
<keyword evidence="6 7" id="KW-0413">Isomerase</keyword>
<dbReference type="HAMAP" id="MF_00687">
    <property type="entry name" value="KduI"/>
    <property type="match status" value="1"/>
</dbReference>
<keyword evidence="5 7" id="KW-0862">Zinc</keyword>
<comment type="catalytic activity">
    <reaction evidence="1 7">
        <text>5-dehydro-4-deoxy-D-glucuronate = 3-deoxy-D-glycero-2,5-hexodiulosonate</text>
        <dbReference type="Rhea" id="RHEA:23896"/>
        <dbReference type="ChEBI" id="CHEBI:17117"/>
        <dbReference type="ChEBI" id="CHEBI:29071"/>
        <dbReference type="EC" id="5.3.1.17"/>
    </reaction>
</comment>
<dbReference type="Proteomes" id="UP000034228">
    <property type="component" value="Unassembled WGS sequence"/>
</dbReference>
<dbReference type="SUPFAM" id="SSF51182">
    <property type="entry name" value="RmlC-like cupins"/>
    <property type="match status" value="1"/>
</dbReference>
<comment type="pathway">
    <text evidence="2 7">Glycan metabolism; pectin degradation; 2-dehydro-3-deoxy-D-gluconate from pectin: step 4/5.</text>
</comment>
<feature type="binding site" evidence="7">
    <location>
        <position position="205"/>
    </location>
    <ligand>
        <name>Zn(2+)</name>
        <dbReference type="ChEBI" id="CHEBI:29105"/>
    </ligand>
</feature>
<evidence type="ECO:0000256" key="2">
    <source>
        <dbReference type="ARBA" id="ARBA00005148"/>
    </source>
</evidence>
<evidence type="ECO:0000256" key="5">
    <source>
        <dbReference type="ARBA" id="ARBA00022833"/>
    </source>
</evidence>
<dbReference type="InterPro" id="IPR011051">
    <property type="entry name" value="RmlC_Cupin_sf"/>
</dbReference>
<dbReference type="NCBIfam" id="NF002091">
    <property type="entry name" value="PRK00924.1"/>
    <property type="match status" value="1"/>
</dbReference>
<dbReference type="Gene3D" id="2.60.120.520">
    <property type="entry name" value="pectin degrading enzyme 5-keto 4- deoxyuronate isomerase, domain 1"/>
    <property type="match status" value="1"/>
</dbReference>
<evidence type="ECO:0000313" key="9">
    <source>
        <dbReference type="Proteomes" id="UP000034228"/>
    </source>
</evidence>
<dbReference type="AlphaFoldDB" id="A0A0M2V9V1"/>
<accession>A0A0M2V9V1</accession>
<dbReference type="InterPro" id="IPR027449">
    <property type="entry name" value="KduI_N"/>
</dbReference>
<reference evidence="8 9" key="1">
    <citation type="submission" date="2015-03" db="EMBL/GenBank/DDBJ databases">
        <title>Draft genome sequences of two protease-producing strains of Arsukibacterium isolated from two cold and alkaline environments.</title>
        <authorList>
            <person name="Lylloff J.E."/>
            <person name="Skov L.B."/>
            <person name="Jepsen M."/>
            <person name="Hallin P.F."/>
            <person name="Sorensen S.J."/>
            <person name="Stougaard P."/>
            <person name="Glaring M.A."/>
        </authorList>
    </citation>
    <scope>NUCLEOTIDE SEQUENCE [LARGE SCALE GENOMIC DNA]</scope>
    <source>
        <strain evidence="8 9">GCM72</strain>
    </source>
</reference>
<feature type="binding site" evidence="7">
    <location>
        <position position="247"/>
    </location>
    <ligand>
        <name>Zn(2+)</name>
        <dbReference type="ChEBI" id="CHEBI:29105"/>
    </ligand>
</feature>
<dbReference type="CDD" id="cd20294">
    <property type="entry name" value="cupin_KduI_N"/>
    <property type="match status" value="1"/>
</dbReference>
<dbReference type="GO" id="GO:0019698">
    <property type="term" value="P:D-galacturonate catabolic process"/>
    <property type="evidence" value="ECO:0007669"/>
    <property type="project" value="TreeGrafter"/>
</dbReference>
<sequence>MTVLFESRYPTHPDDVKHYDTDELRQHFLVDNLMQPDQLVLCYTHYERVIVGSAVPVNAAVKLEAPEPLKAQFFLQRRELGIINVGGTGTVSVDGTDYQLQNTEALYVGMGAREVSFHSADATTPAKFYLNSAPAHHAFPTKHLTMDNCTVLQMGALETSNERAIHQLMINDVVQTCQLQMGLTVLKPGSVWNTMPAHQHDRRMEAYFYFNLADDQRVCHFMGQPQQTRHIWVANEQAVVSPAWSIHSGCGTSNYAFIWGMAGENLDYHDMDKFPASAMK</sequence>
<comment type="caution">
    <text evidence="8">The sequence shown here is derived from an EMBL/GenBank/DDBJ whole genome shotgun (WGS) entry which is preliminary data.</text>
</comment>
<dbReference type="Gene3D" id="2.60.120.10">
    <property type="entry name" value="Jelly Rolls"/>
    <property type="match status" value="1"/>
</dbReference>
<comment type="similarity">
    <text evidence="3 7">Belongs to the KduI family.</text>
</comment>
<dbReference type="GO" id="GO:0042840">
    <property type="term" value="P:D-glucuronate catabolic process"/>
    <property type="evidence" value="ECO:0007669"/>
    <property type="project" value="TreeGrafter"/>
</dbReference>
<comment type="cofactor">
    <cofactor evidence="7">
        <name>Zn(2+)</name>
        <dbReference type="ChEBI" id="CHEBI:29105"/>
    </cofactor>
    <text evidence="7">Binds 1 zinc ion per subunit.</text>
</comment>
<evidence type="ECO:0000256" key="4">
    <source>
        <dbReference type="ARBA" id="ARBA00022723"/>
    </source>
</evidence>
<dbReference type="PANTHER" id="PTHR38461:SF1">
    <property type="entry name" value="4-DEOXY-L-THREO-5-HEXOSULOSE-URONATE KETOL-ISOMERASE"/>
    <property type="match status" value="1"/>
</dbReference>
<evidence type="ECO:0000256" key="6">
    <source>
        <dbReference type="ARBA" id="ARBA00023235"/>
    </source>
</evidence>
<comment type="function">
    <text evidence="7">Catalyzes the isomerization of 5-dehydro-4-deoxy-D-glucuronate to 3-deoxy-D-glycero-2,5-hexodiulosonate.</text>
</comment>
<protein>
    <recommendedName>
        <fullName evidence="7">4-deoxy-L-threo-5-hexosulose-uronate ketol-isomerase</fullName>
        <ecNumber evidence="7">5.3.1.17</ecNumber>
    </recommendedName>
    <alternativeName>
        <fullName evidence="7">5-keto-4-deoxyuronate isomerase</fullName>
    </alternativeName>
    <alternativeName>
        <fullName evidence="7">DKI isomerase</fullName>
    </alternativeName>
</protein>
<keyword evidence="4 7" id="KW-0479">Metal-binding</keyword>
<dbReference type="GO" id="GO:0008697">
    <property type="term" value="F:4-deoxy-L-threo-5-hexosulose-uronate ketol-isomerase activity"/>
    <property type="evidence" value="ECO:0007669"/>
    <property type="project" value="UniProtKB-UniRule"/>
</dbReference>
<evidence type="ECO:0000256" key="1">
    <source>
        <dbReference type="ARBA" id="ARBA00000552"/>
    </source>
</evidence>
<dbReference type="GO" id="GO:0045490">
    <property type="term" value="P:pectin catabolic process"/>
    <property type="evidence" value="ECO:0007669"/>
    <property type="project" value="UniProtKB-UniRule"/>
</dbReference>
<dbReference type="OrthoDB" id="9770644at2"/>
<keyword evidence="9" id="KW-1185">Reference proteome</keyword>
<dbReference type="EC" id="5.3.1.17" evidence="7"/>
<dbReference type="InterPro" id="IPR007045">
    <property type="entry name" value="KduI"/>
</dbReference>
<feature type="binding site" evidence="7">
    <location>
        <position position="200"/>
    </location>
    <ligand>
        <name>Zn(2+)</name>
        <dbReference type="ChEBI" id="CHEBI:29105"/>
    </ligand>
</feature>
<evidence type="ECO:0000256" key="7">
    <source>
        <dbReference type="HAMAP-Rule" id="MF_00687"/>
    </source>
</evidence>
<dbReference type="PATRIC" id="fig|336831.14.peg.2361"/>
<dbReference type="PIRSF" id="PIRSF006625">
    <property type="entry name" value="KduI"/>
    <property type="match status" value="1"/>
</dbReference>
<dbReference type="PANTHER" id="PTHR38461">
    <property type="entry name" value="4-DEOXY-L-THREO-5-HEXOSULOSE-URONATE KETOL-ISOMERASE"/>
    <property type="match status" value="1"/>
</dbReference>
<dbReference type="EMBL" id="LAHO01000001">
    <property type="protein sequence ID" value="KKO47214.1"/>
    <property type="molecule type" value="Genomic_DNA"/>
</dbReference>
<evidence type="ECO:0000256" key="3">
    <source>
        <dbReference type="ARBA" id="ARBA00008086"/>
    </source>
</evidence>
<dbReference type="RefSeq" id="WP_046555743.1">
    <property type="nucleotide sequence ID" value="NZ_LAHO01000001.1"/>
</dbReference>
<organism evidence="8 9">
    <name type="scientific">Arsukibacterium ikkense</name>
    <dbReference type="NCBI Taxonomy" id="336831"/>
    <lineage>
        <taxon>Bacteria</taxon>
        <taxon>Pseudomonadati</taxon>
        <taxon>Pseudomonadota</taxon>
        <taxon>Gammaproteobacteria</taxon>
        <taxon>Chromatiales</taxon>
        <taxon>Chromatiaceae</taxon>
        <taxon>Arsukibacterium</taxon>
    </lineage>
</organism>
<dbReference type="CDD" id="cd20491">
    <property type="entry name" value="cupin_KduI_C"/>
    <property type="match status" value="1"/>
</dbReference>
<dbReference type="InterPro" id="IPR014710">
    <property type="entry name" value="RmlC-like_jellyroll"/>
</dbReference>
<evidence type="ECO:0000313" key="8">
    <source>
        <dbReference type="EMBL" id="KKO47214.1"/>
    </source>
</evidence>
<dbReference type="GO" id="GO:0008270">
    <property type="term" value="F:zinc ion binding"/>
    <property type="evidence" value="ECO:0007669"/>
    <property type="project" value="UniProtKB-UniRule"/>
</dbReference>